<evidence type="ECO:0000259" key="2">
    <source>
        <dbReference type="Pfam" id="PF04235"/>
    </source>
</evidence>
<dbReference type="OrthoDB" id="9807744at2"/>
<feature type="transmembrane region" description="Helical" evidence="1">
    <location>
        <begin position="209"/>
        <end position="230"/>
    </location>
</feature>
<feature type="transmembrane region" description="Helical" evidence="1">
    <location>
        <begin position="54"/>
        <end position="76"/>
    </location>
</feature>
<feature type="transmembrane region" description="Helical" evidence="1">
    <location>
        <begin position="251"/>
        <end position="269"/>
    </location>
</feature>
<dbReference type="Proteomes" id="UP001527202">
    <property type="component" value="Unassembled WGS sequence"/>
</dbReference>
<dbReference type="KEGG" id="pchi:PC41400_06840"/>
<organism evidence="4 5">
    <name type="scientific">Paenibacillus chitinolyticus</name>
    <dbReference type="NCBI Taxonomy" id="79263"/>
    <lineage>
        <taxon>Bacteria</taxon>
        <taxon>Bacillati</taxon>
        <taxon>Bacillota</taxon>
        <taxon>Bacilli</taxon>
        <taxon>Bacillales</taxon>
        <taxon>Paenibacillaceae</taxon>
        <taxon>Paenibacillus</taxon>
    </lineage>
</organism>
<feature type="transmembrane region" description="Helical" evidence="1">
    <location>
        <begin position="12"/>
        <end position="34"/>
    </location>
</feature>
<dbReference type="PANTHER" id="PTHR30590:SF3">
    <property type="entry name" value="HYPOTHETICAL MEMBRANE SPANNING PROTEIN"/>
    <property type="match status" value="1"/>
</dbReference>
<evidence type="ECO:0000313" key="5">
    <source>
        <dbReference type="Proteomes" id="UP000288943"/>
    </source>
</evidence>
<keyword evidence="1" id="KW-0812">Transmembrane</keyword>
<name>A0A410WST4_9BACL</name>
<accession>A0A410WST4</accession>
<dbReference type="Proteomes" id="UP000288943">
    <property type="component" value="Chromosome"/>
</dbReference>
<feature type="transmembrane region" description="Helical" evidence="1">
    <location>
        <begin position="281"/>
        <end position="302"/>
    </location>
</feature>
<dbReference type="EMBL" id="CP026520">
    <property type="protein sequence ID" value="QAV17394.1"/>
    <property type="molecule type" value="Genomic_DNA"/>
</dbReference>
<feature type="domain" description="DUF418" evidence="2">
    <location>
        <begin position="229"/>
        <end position="387"/>
    </location>
</feature>
<evidence type="ECO:0000256" key="1">
    <source>
        <dbReference type="SAM" id="Phobius"/>
    </source>
</evidence>
<proteinExistence type="predicted"/>
<reference evidence="3 6" key="2">
    <citation type="submission" date="2022-05" db="EMBL/GenBank/DDBJ databases">
        <title>Genome Sequencing of Bee-Associated Microbes.</title>
        <authorList>
            <person name="Dunlap C."/>
        </authorList>
    </citation>
    <scope>NUCLEOTIDE SEQUENCE [LARGE SCALE GENOMIC DNA]</scope>
    <source>
        <strain evidence="3 6">NRRL B-23120</strain>
    </source>
</reference>
<keyword evidence="1" id="KW-1133">Transmembrane helix</keyword>
<feature type="transmembrane region" description="Helical" evidence="1">
    <location>
        <begin position="348"/>
        <end position="369"/>
    </location>
</feature>
<evidence type="ECO:0000313" key="3">
    <source>
        <dbReference type="EMBL" id="MCY9595633.1"/>
    </source>
</evidence>
<feature type="transmembrane region" description="Helical" evidence="1">
    <location>
        <begin position="88"/>
        <end position="106"/>
    </location>
</feature>
<dbReference type="GeneID" id="95374534"/>
<reference evidence="4 5" key="1">
    <citation type="submission" date="2018-01" db="EMBL/GenBank/DDBJ databases">
        <title>The whole genome sequencing and assembly of Paenibacillus chitinolyticus KCCM 41400 strain.</title>
        <authorList>
            <person name="Kim J.-Y."/>
            <person name="Park M.-K."/>
            <person name="Lee Y.-J."/>
            <person name="Yi H."/>
            <person name="Bahn Y.-S."/>
            <person name="Kim J.F."/>
            <person name="Lee D.-W."/>
        </authorList>
    </citation>
    <scope>NUCLEOTIDE SEQUENCE [LARGE SCALE GENOMIC DNA]</scope>
    <source>
        <strain evidence="4 5">KCCM 41400</strain>
    </source>
</reference>
<feature type="transmembrane region" description="Helical" evidence="1">
    <location>
        <begin position="322"/>
        <end position="342"/>
    </location>
</feature>
<feature type="transmembrane region" description="Helical" evidence="1">
    <location>
        <begin position="139"/>
        <end position="163"/>
    </location>
</feature>
<dbReference type="RefSeq" id="WP_042229472.1">
    <property type="nucleotide sequence ID" value="NZ_CP026520.1"/>
</dbReference>
<dbReference type="AlphaFoldDB" id="A0A410WST4"/>
<gene>
    <name evidence="3" type="ORF">M5X16_07605</name>
    <name evidence="4" type="ORF">PC41400_06840</name>
</gene>
<dbReference type="Pfam" id="PF04235">
    <property type="entry name" value="DUF418"/>
    <property type="match status" value="1"/>
</dbReference>
<dbReference type="InterPro" id="IPR052529">
    <property type="entry name" value="Bact_Transport_Assoc"/>
</dbReference>
<evidence type="ECO:0000313" key="4">
    <source>
        <dbReference type="EMBL" id="QAV17394.1"/>
    </source>
</evidence>
<evidence type="ECO:0000313" key="6">
    <source>
        <dbReference type="Proteomes" id="UP001527202"/>
    </source>
</evidence>
<dbReference type="InterPro" id="IPR007349">
    <property type="entry name" value="DUF418"/>
</dbReference>
<sequence length="397" mass="45092">MIGPSTGNERIIALDIIRGFALLGIFLVNMPTFSGSEFAVYHGADRWLRLLFDLFVQGKFYLIFSFLFGLGFYIFMSRAEQKGFGPGLFRRRLLALLLIGFLHLALFWRGDILTLYAITGFLLPVFYRMKTETVRKWGLLLALSYLLLILGLPALIVALVAYAKGGIDPSLGGPLYTEAEAAASLHAFRTLSWPDWLAWHWRSEVWDSLSSQLSMLPVVLGMFLLGLAAGRSGLLHDVSAHRERWRKIRSRGLALSLPLLAAIAAIYAIGAETDLSLVTFFLVYMSGFTLAFVYIACLALLLENPLWQRRLRFLQPYGRMALTNYLSQTVLCVILFLGFRLYGQVSLWQGTLLCLVIYPLQIAFSAFWLKRFRYGPVEWLWRKWTYGRLSPGRGQSR</sequence>
<keyword evidence="6" id="KW-1185">Reference proteome</keyword>
<protein>
    <submittedName>
        <fullName evidence="4">DUF418 domain-containing protein</fullName>
    </submittedName>
</protein>
<keyword evidence="1" id="KW-0472">Membrane</keyword>
<dbReference type="EMBL" id="JAMDMJ010000008">
    <property type="protein sequence ID" value="MCY9595633.1"/>
    <property type="molecule type" value="Genomic_DNA"/>
</dbReference>
<dbReference type="PANTHER" id="PTHR30590">
    <property type="entry name" value="INNER MEMBRANE PROTEIN"/>
    <property type="match status" value="1"/>
</dbReference>
<feature type="transmembrane region" description="Helical" evidence="1">
    <location>
        <begin position="112"/>
        <end position="127"/>
    </location>
</feature>